<keyword evidence="2" id="KW-1185">Reference proteome</keyword>
<sequence length="76" mass="8677">MTATSLYARGAAPALRILVHIVVPIIVPGIVSTLIIVSVLTYNEFRFVWLDRAARSISHLVYVVEIWRPEERFTLR</sequence>
<dbReference type="Proteomes" id="UP001304050">
    <property type="component" value="Unassembled WGS sequence"/>
</dbReference>
<accession>A0ACC6MS22</accession>
<organism evidence="1 2">
    <name type="scientific">Rhizobium mulingense</name>
    <dbReference type="NCBI Taxonomy" id="3031128"/>
    <lineage>
        <taxon>Bacteria</taxon>
        <taxon>Pseudomonadati</taxon>
        <taxon>Pseudomonadota</taxon>
        <taxon>Alphaproteobacteria</taxon>
        <taxon>Hyphomicrobiales</taxon>
        <taxon>Rhizobiaceae</taxon>
        <taxon>Rhizobium/Agrobacterium group</taxon>
        <taxon>Rhizobium</taxon>
    </lineage>
</organism>
<comment type="caution">
    <text evidence="1">The sequence shown here is derived from an EMBL/GenBank/DDBJ whole genome shotgun (WGS) entry which is preliminary data.</text>
</comment>
<protein>
    <submittedName>
        <fullName evidence="1">Uncharacterized protein</fullName>
    </submittedName>
</protein>
<evidence type="ECO:0000313" key="1">
    <source>
        <dbReference type="EMBL" id="MEA3515566.1"/>
    </source>
</evidence>
<name>A0ACC6MS22_9HYPH</name>
<evidence type="ECO:0000313" key="2">
    <source>
        <dbReference type="Proteomes" id="UP001304050"/>
    </source>
</evidence>
<reference evidence="1" key="1">
    <citation type="submission" date="2023-12" db="EMBL/GenBank/DDBJ databases">
        <title>Diversity of Rhizobium in root nodule of phaseolus vulgaris.</title>
        <authorList>
            <person name="Wang H."/>
        </authorList>
    </citation>
    <scope>NUCLEOTIDE SEQUENCE</scope>
    <source>
        <strain evidence="1">MJ31</strain>
    </source>
</reference>
<proteinExistence type="predicted"/>
<gene>
    <name evidence="1" type="ORF">U8465_00080</name>
</gene>
<dbReference type="EMBL" id="JAYESG010000001">
    <property type="protein sequence ID" value="MEA3515566.1"/>
    <property type="molecule type" value="Genomic_DNA"/>
</dbReference>